<keyword evidence="1" id="KW-0285">Flavoprotein</keyword>
<name>A0AA41X1F6_9BACI</name>
<dbReference type="Pfam" id="PF03358">
    <property type="entry name" value="FMN_red"/>
    <property type="match status" value="1"/>
</dbReference>
<dbReference type="InterPro" id="IPR005025">
    <property type="entry name" value="FMN_Rdtase-like_dom"/>
</dbReference>
<evidence type="ECO:0000256" key="2">
    <source>
        <dbReference type="ARBA" id="ARBA00022643"/>
    </source>
</evidence>
<evidence type="ECO:0000313" key="5">
    <source>
        <dbReference type="EMBL" id="MCP8967214.1"/>
    </source>
</evidence>
<organism evidence="5 6">
    <name type="scientific">Ectobacillus ponti</name>
    <dbReference type="NCBI Taxonomy" id="2961894"/>
    <lineage>
        <taxon>Bacteria</taxon>
        <taxon>Bacillati</taxon>
        <taxon>Bacillota</taxon>
        <taxon>Bacilli</taxon>
        <taxon>Bacillales</taxon>
        <taxon>Bacillaceae</taxon>
        <taxon>Ectobacillus</taxon>
    </lineage>
</organism>
<dbReference type="EMBL" id="JANCLT010000001">
    <property type="protein sequence ID" value="MCP8967214.1"/>
    <property type="molecule type" value="Genomic_DNA"/>
</dbReference>
<gene>
    <name evidence="5" type="primary">ssuE</name>
    <name evidence="5" type="ORF">NK662_01505</name>
</gene>
<dbReference type="InterPro" id="IPR051814">
    <property type="entry name" value="NAD(P)H-dep_FMN_reductase"/>
</dbReference>
<dbReference type="InterPro" id="IPR029039">
    <property type="entry name" value="Flavoprotein-like_sf"/>
</dbReference>
<evidence type="ECO:0000259" key="4">
    <source>
        <dbReference type="Pfam" id="PF03358"/>
    </source>
</evidence>
<sequence length="178" mass="19010">MAQIVIISGSPAAVSRSAALSAYIREKAEASGYTAEAFAVRDLPPEDLVYARWDSPAIQEAQAAVAEAGAVILVGPVYKASYPGVLKAFLDLIPEKGLSGKILLPIATGGTVAHLLSLEYAYKPLLSVLGAREFIDGVYLLERQLAYQGHQLTFLDAEAEQRLLAAVEGLLSRLQQNQ</sequence>
<dbReference type="PANTHER" id="PTHR43408">
    <property type="entry name" value="FMN REDUCTASE (NADPH)"/>
    <property type="match status" value="1"/>
</dbReference>
<dbReference type="EC" id="1.5.1.38" evidence="5"/>
<accession>A0AA41X1F6</accession>
<keyword evidence="6" id="KW-1185">Reference proteome</keyword>
<dbReference type="Proteomes" id="UP001156102">
    <property type="component" value="Unassembled WGS sequence"/>
</dbReference>
<dbReference type="PANTHER" id="PTHR43408:SF1">
    <property type="entry name" value="FMN REDUCTASE (NADPH)"/>
    <property type="match status" value="1"/>
</dbReference>
<dbReference type="Gene3D" id="3.40.50.360">
    <property type="match status" value="1"/>
</dbReference>
<dbReference type="SUPFAM" id="SSF52218">
    <property type="entry name" value="Flavoproteins"/>
    <property type="match status" value="1"/>
</dbReference>
<evidence type="ECO:0000256" key="1">
    <source>
        <dbReference type="ARBA" id="ARBA00022630"/>
    </source>
</evidence>
<dbReference type="RefSeq" id="WP_254756641.1">
    <property type="nucleotide sequence ID" value="NZ_JANCLT010000001.1"/>
</dbReference>
<dbReference type="GO" id="GO:0046306">
    <property type="term" value="P:alkanesulfonate catabolic process"/>
    <property type="evidence" value="ECO:0007669"/>
    <property type="project" value="InterPro"/>
</dbReference>
<feature type="domain" description="NADPH-dependent FMN reductase-like" evidence="4">
    <location>
        <begin position="3"/>
        <end position="140"/>
    </location>
</feature>
<evidence type="ECO:0000313" key="6">
    <source>
        <dbReference type="Proteomes" id="UP001156102"/>
    </source>
</evidence>
<reference evidence="5" key="1">
    <citation type="submission" date="2022-07" db="EMBL/GenBank/DDBJ databases">
        <authorList>
            <person name="Li W.-J."/>
            <person name="Deng Q.-Q."/>
        </authorList>
    </citation>
    <scope>NUCLEOTIDE SEQUENCE</scope>
    <source>
        <strain evidence="5">SYSU M60031</strain>
    </source>
</reference>
<comment type="caution">
    <text evidence="5">The sequence shown here is derived from an EMBL/GenBank/DDBJ whole genome shotgun (WGS) entry which is preliminary data.</text>
</comment>
<evidence type="ECO:0000256" key="3">
    <source>
        <dbReference type="ARBA" id="ARBA00023002"/>
    </source>
</evidence>
<proteinExistence type="predicted"/>
<dbReference type="AlphaFoldDB" id="A0AA41X1F6"/>
<dbReference type="NCBIfam" id="TIGR03567">
    <property type="entry name" value="FMN_reduc_SsuE"/>
    <property type="match status" value="1"/>
</dbReference>
<keyword evidence="2" id="KW-0288">FMN</keyword>
<dbReference type="InterPro" id="IPR020048">
    <property type="entry name" value="NADPH-dep_FMN_reduc_SsuE"/>
</dbReference>
<dbReference type="GO" id="GO:0052873">
    <property type="term" value="F:FMN reductase (NADPH) activity"/>
    <property type="evidence" value="ECO:0007669"/>
    <property type="project" value="UniProtKB-EC"/>
</dbReference>
<protein>
    <submittedName>
        <fullName evidence="5">NADPH-dependent FMN reductase</fullName>
        <ecNumber evidence="5">1.5.1.38</ecNumber>
    </submittedName>
</protein>
<keyword evidence="3 5" id="KW-0560">Oxidoreductase</keyword>